<dbReference type="AlphaFoldDB" id="A0AAJ1AVW6"/>
<comment type="caution">
    <text evidence="1">The sequence shown here is derived from an EMBL/GenBank/DDBJ whole genome shotgun (WGS) entry which is preliminary data.</text>
</comment>
<name>A0AAJ1AVW6_MEDGN</name>
<organism evidence="1 2">
    <name type="scientific">Mediterraneibacter gnavus</name>
    <name type="common">Ruminococcus gnavus</name>
    <dbReference type="NCBI Taxonomy" id="33038"/>
    <lineage>
        <taxon>Bacteria</taxon>
        <taxon>Bacillati</taxon>
        <taxon>Bacillota</taxon>
        <taxon>Clostridia</taxon>
        <taxon>Lachnospirales</taxon>
        <taxon>Lachnospiraceae</taxon>
        <taxon>Mediterraneibacter</taxon>
    </lineage>
</organism>
<accession>A0AAJ1AVW6</accession>
<evidence type="ECO:0000313" key="2">
    <source>
        <dbReference type="Proteomes" id="UP001297422"/>
    </source>
</evidence>
<gene>
    <name evidence="1" type="ORF">LIQ10_03410</name>
</gene>
<evidence type="ECO:0000313" key="1">
    <source>
        <dbReference type="EMBL" id="MCB5492793.1"/>
    </source>
</evidence>
<proteinExistence type="predicted"/>
<dbReference type="EMBL" id="JAJBNC010000004">
    <property type="protein sequence ID" value="MCB5492793.1"/>
    <property type="molecule type" value="Genomic_DNA"/>
</dbReference>
<protein>
    <submittedName>
        <fullName evidence="1">Uncharacterized protein</fullName>
    </submittedName>
</protein>
<dbReference type="Proteomes" id="UP001297422">
    <property type="component" value="Unassembled WGS sequence"/>
</dbReference>
<reference evidence="1" key="1">
    <citation type="submission" date="2021-10" db="EMBL/GenBank/DDBJ databases">
        <title>Collection of gut derived symbiotic bacterial strains cultured from healthy donors.</title>
        <authorList>
            <person name="Lin H."/>
            <person name="Littmann E."/>
            <person name="Claire K."/>
            <person name="Pamer E."/>
        </authorList>
    </citation>
    <scope>NUCLEOTIDE SEQUENCE</scope>
    <source>
        <strain evidence="1">MSK.23.4</strain>
    </source>
</reference>
<sequence length="55" mass="6454">MYYRTCPECGSNLDPGEQCDCNEEKEFRKEESKRVSRMLQIEESGQMSILFEEAV</sequence>
<dbReference type="RefSeq" id="WP_173878396.1">
    <property type="nucleotide sequence ID" value="NZ_BAABSA010000018.1"/>
</dbReference>